<sequence length="112" mass="12936">MAEPDRVPDNEVGQVRQETEEREDEGHTTSELPDTQATAELNLLIVFLSLSSSRNSEESLEFAKKEQERQKSEAKAKIKRLQKRIDEAKPVRRLTTQKFKTTVIDSRHGRKM</sequence>
<evidence type="ECO:0000313" key="3">
    <source>
        <dbReference type="Proteomes" id="UP000238479"/>
    </source>
</evidence>
<accession>A0A2P6SIA5</accession>
<feature type="region of interest" description="Disordered" evidence="1">
    <location>
        <begin position="1"/>
        <end position="36"/>
    </location>
</feature>
<comment type="caution">
    <text evidence="2">The sequence shown here is derived from an EMBL/GenBank/DDBJ whole genome shotgun (WGS) entry which is preliminary data.</text>
</comment>
<evidence type="ECO:0000256" key="1">
    <source>
        <dbReference type="SAM" id="MobiDB-lite"/>
    </source>
</evidence>
<feature type="region of interest" description="Disordered" evidence="1">
    <location>
        <begin position="53"/>
        <end position="77"/>
    </location>
</feature>
<dbReference type="Gramene" id="PRQ58403">
    <property type="protein sequence ID" value="PRQ58403"/>
    <property type="gene ID" value="RchiOBHm_Chr1g0358951"/>
</dbReference>
<keyword evidence="3" id="KW-1185">Reference proteome</keyword>
<gene>
    <name evidence="2" type="ORF">RchiOBHm_Chr1g0358951</name>
</gene>
<dbReference type="Proteomes" id="UP000238479">
    <property type="component" value="Chromosome 1"/>
</dbReference>
<reference evidence="2 3" key="1">
    <citation type="journal article" date="2018" name="Nat. Genet.">
        <title>The Rosa genome provides new insights in the design of modern roses.</title>
        <authorList>
            <person name="Bendahmane M."/>
        </authorList>
    </citation>
    <scope>NUCLEOTIDE SEQUENCE [LARGE SCALE GENOMIC DNA]</scope>
    <source>
        <strain evidence="3">cv. Old Blush</strain>
    </source>
</reference>
<protein>
    <submittedName>
        <fullName evidence="2">Uncharacterized protein</fullName>
    </submittedName>
</protein>
<feature type="compositionally biased region" description="Basic and acidic residues" evidence="1">
    <location>
        <begin position="55"/>
        <end position="76"/>
    </location>
</feature>
<dbReference type="OMA" id="LCEDNAS"/>
<dbReference type="EMBL" id="PDCK01000039">
    <property type="protein sequence ID" value="PRQ58403.1"/>
    <property type="molecule type" value="Genomic_DNA"/>
</dbReference>
<proteinExistence type="predicted"/>
<dbReference type="AlphaFoldDB" id="A0A2P6SIA5"/>
<evidence type="ECO:0000313" key="2">
    <source>
        <dbReference type="EMBL" id="PRQ58403.1"/>
    </source>
</evidence>
<name>A0A2P6SIA5_ROSCH</name>
<organism evidence="2 3">
    <name type="scientific">Rosa chinensis</name>
    <name type="common">China rose</name>
    <dbReference type="NCBI Taxonomy" id="74649"/>
    <lineage>
        <taxon>Eukaryota</taxon>
        <taxon>Viridiplantae</taxon>
        <taxon>Streptophyta</taxon>
        <taxon>Embryophyta</taxon>
        <taxon>Tracheophyta</taxon>
        <taxon>Spermatophyta</taxon>
        <taxon>Magnoliopsida</taxon>
        <taxon>eudicotyledons</taxon>
        <taxon>Gunneridae</taxon>
        <taxon>Pentapetalae</taxon>
        <taxon>rosids</taxon>
        <taxon>fabids</taxon>
        <taxon>Rosales</taxon>
        <taxon>Rosaceae</taxon>
        <taxon>Rosoideae</taxon>
        <taxon>Rosoideae incertae sedis</taxon>
        <taxon>Rosa</taxon>
    </lineage>
</organism>